<comment type="caution">
    <text evidence="5">The sequence shown here is derived from an EMBL/GenBank/DDBJ whole genome shotgun (WGS) entry which is preliminary data.</text>
</comment>
<dbReference type="SUPFAM" id="SSF50998">
    <property type="entry name" value="Quinoprotein alcohol dehydrogenase-like"/>
    <property type="match status" value="1"/>
</dbReference>
<feature type="region of interest" description="Disordered" evidence="4">
    <location>
        <begin position="85"/>
        <end position="123"/>
    </location>
</feature>
<proteinExistence type="predicted"/>
<sequence>MPGQWNQIISCGRDGTIRLWDLESGFNTQTIQNAHGGEWVKKTVRIWDSRSLKCLSVLRGHEHVVECLAFSNQNTDEMLYGKKAEMEENGTESKTERNGVVKNGSTHDNNEENNEDDQDQLTQSEWKPRFLASGARDKNVIIWDLQNERPAFILIWDLVKQRQVSVIQNAHDLFVSSIDWNPALEMLVSASNSKDIKVWHCVSKKFDDNEYDTTNA</sequence>
<accession>X6P5I3</accession>
<feature type="repeat" description="WD" evidence="3">
    <location>
        <begin position="8"/>
        <end position="30"/>
    </location>
</feature>
<dbReference type="EMBL" id="ASPP01003387">
    <property type="protein sequence ID" value="ETO33446.1"/>
    <property type="molecule type" value="Genomic_DNA"/>
</dbReference>
<gene>
    <name evidence="5" type="ORF">RFI_03658</name>
</gene>
<protein>
    <submittedName>
        <fullName evidence="5">Uncharacterized protein</fullName>
    </submittedName>
</protein>
<dbReference type="PANTHER" id="PTHR19848:SF8">
    <property type="entry name" value="F-BOX AND WD REPEAT DOMAIN CONTAINING 7"/>
    <property type="match status" value="1"/>
</dbReference>
<dbReference type="PROSITE" id="PS50294">
    <property type="entry name" value="WD_REPEATS_REGION"/>
    <property type="match status" value="1"/>
</dbReference>
<feature type="repeat" description="WD" evidence="3">
    <location>
        <begin position="168"/>
        <end position="199"/>
    </location>
</feature>
<dbReference type="Proteomes" id="UP000023152">
    <property type="component" value="Unassembled WGS sequence"/>
</dbReference>
<dbReference type="AlphaFoldDB" id="X6P5I3"/>
<feature type="repeat" description="WD" evidence="3">
    <location>
        <begin position="129"/>
        <end position="153"/>
    </location>
</feature>
<dbReference type="InterPro" id="IPR020472">
    <property type="entry name" value="WD40_PAC1"/>
</dbReference>
<dbReference type="OrthoDB" id="674604at2759"/>
<dbReference type="Pfam" id="PF00400">
    <property type="entry name" value="WD40"/>
    <property type="match status" value="3"/>
</dbReference>
<keyword evidence="2" id="KW-0677">Repeat</keyword>
<dbReference type="PRINTS" id="PR00320">
    <property type="entry name" value="GPROTEINBRPT"/>
</dbReference>
<evidence type="ECO:0000256" key="3">
    <source>
        <dbReference type="PROSITE-ProRule" id="PRU00221"/>
    </source>
</evidence>
<evidence type="ECO:0000313" key="5">
    <source>
        <dbReference type="EMBL" id="ETO33446.1"/>
    </source>
</evidence>
<name>X6P5I3_RETFI</name>
<keyword evidence="1 3" id="KW-0853">WD repeat</keyword>
<dbReference type="PANTHER" id="PTHR19848">
    <property type="entry name" value="WD40 REPEAT PROTEIN"/>
    <property type="match status" value="1"/>
</dbReference>
<dbReference type="PROSITE" id="PS00678">
    <property type="entry name" value="WD_REPEATS_1"/>
    <property type="match status" value="2"/>
</dbReference>
<organism evidence="5 6">
    <name type="scientific">Reticulomyxa filosa</name>
    <dbReference type="NCBI Taxonomy" id="46433"/>
    <lineage>
        <taxon>Eukaryota</taxon>
        <taxon>Sar</taxon>
        <taxon>Rhizaria</taxon>
        <taxon>Retaria</taxon>
        <taxon>Foraminifera</taxon>
        <taxon>Monothalamids</taxon>
        <taxon>Reticulomyxidae</taxon>
        <taxon>Reticulomyxa</taxon>
    </lineage>
</organism>
<dbReference type="InterPro" id="IPR015943">
    <property type="entry name" value="WD40/YVTN_repeat-like_dom_sf"/>
</dbReference>
<feature type="compositionally biased region" description="Basic and acidic residues" evidence="4">
    <location>
        <begin position="85"/>
        <end position="99"/>
    </location>
</feature>
<dbReference type="PROSITE" id="PS50082">
    <property type="entry name" value="WD_REPEATS_2"/>
    <property type="match status" value="3"/>
</dbReference>
<evidence type="ECO:0000256" key="1">
    <source>
        <dbReference type="ARBA" id="ARBA00022574"/>
    </source>
</evidence>
<evidence type="ECO:0000313" key="6">
    <source>
        <dbReference type="Proteomes" id="UP000023152"/>
    </source>
</evidence>
<dbReference type="InterPro" id="IPR001680">
    <property type="entry name" value="WD40_rpt"/>
</dbReference>
<dbReference type="Gene3D" id="2.130.10.10">
    <property type="entry name" value="YVTN repeat-like/Quinoprotein amine dehydrogenase"/>
    <property type="match status" value="3"/>
</dbReference>
<evidence type="ECO:0000256" key="4">
    <source>
        <dbReference type="SAM" id="MobiDB-lite"/>
    </source>
</evidence>
<keyword evidence="6" id="KW-1185">Reference proteome</keyword>
<dbReference type="InterPro" id="IPR019775">
    <property type="entry name" value="WD40_repeat_CS"/>
</dbReference>
<reference evidence="5 6" key="1">
    <citation type="journal article" date="2013" name="Curr. Biol.">
        <title>The Genome of the Foraminiferan Reticulomyxa filosa.</title>
        <authorList>
            <person name="Glockner G."/>
            <person name="Hulsmann N."/>
            <person name="Schleicher M."/>
            <person name="Noegel A.A."/>
            <person name="Eichinger L."/>
            <person name="Gallinger C."/>
            <person name="Pawlowski J."/>
            <person name="Sierra R."/>
            <person name="Euteneuer U."/>
            <person name="Pillet L."/>
            <person name="Moustafa A."/>
            <person name="Platzer M."/>
            <person name="Groth M."/>
            <person name="Szafranski K."/>
            <person name="Schliwa M."/>
        </authorList>
    </citation>
    <scope>NUCLEOTIDE SEQUENCE [LARGE SCALE GENOMIC DNA]</scope>
</reference>
<evidence type="ECO:0000256" key="2">
    <source>
        <dbReference type="ARBA" id="ARBA00022737"/>
    </source>
</evidence>
<dbReference type="InterPro" id="IPR011047">
    <property type="entry name" value="Quinoprotein_ADH-like_sf"/>
</dbReference>
<dbReference type="SMART" id="SM00320">
    <property type="entry name" value="WD40"/>
    <property type="match status" value="2"/>
</dbReference>